<comment type="caution">
    <text evidence="11">The sequence shown here is derived from an EMBL/GenBank/DDBJ whole genome shotgun (WGS) entry which is preliminary data.</text>
</comment>
<comment type="subcellular location">
    <subcellularLocation>
        <location evidence="1 10">Periplasm</location>
    </subcellularLocation>
</comment>
<sequence length="216" mass="23981" precursor="true">MDRRIDNRIRGCLMAVLGACAALAGTAVAEPDTPTPLDRLAAYFESVETLEGEFRQTTRDEAGTVVEEAAGSFVMARPQRFIWDYDKPWEQLIVADGEQLWVHDVALEQVVVRPLDDALGVGAAQLLSGDFANLKDNFDLSVTDDGRIRMRPTDPAWNFQRVHLTLDHGVPAIIEVQDGMGQRVSVELLAIERNPDVDFERFEFEPPEGVDVMQGA</sequence>
<keyword evidence="5 10" id="KW-0813">Transport</keyword>
<dbReference type="InterPro" id="IPR004564">
    <property type="entry name" value="OM_lipoprot_carrier_LolA-like"/>
</dbReference>
<comment type="subunit">
    <text evidence="3 10">Monomer.</text>
</comment>
<dbReference type="CDD" id="cd16325">
    <property type="entry name" value="LolA"/>
    <property type="match status" value="1"/>
</dbReference>
<dbReference type="InterPro" id="IPR018323">
    <property type="entry name" value="OM_lipoprot_carrier_LolA_Pbac"/>
</dbReference>
<evidence type="ECO:0000256" key="5">
    <source>
        <dbReference type="ARBA" id="ARBA00022448"/>
    </source>
</evidence>
<evidence type="ECO:0000256" key="8">
    <source>
        <dbReference type="ARBA" id="ARBA00022927"/>
    </source>
</evidence>
<keyword evidence="9 10" id="KW-0143">Chaperone</keyword>
<feature type="signal peptide" evidence="10">
    <location>
        <begin position="1"/>
        <end position="29"/>
    </location>
</feature>
<dbReference type="Proteomes" id="UP000316688">
    <property type="component" value="Unassembled WGS sequence"/>
</dbReference>
<accession>A0A557RHR1</accession>
<evidence type="ECO:0000256" key="3">
    <source>
        <dbReference type="ARBA" id="ARBA00011245"/>
    </source>
</evidence>
<gene>
    <name evidence="10 11" type="primary">lolA</name>
    <name evidence="11" type="ORF">FPL11_08370</name>
</gene>
<dbReference type="AlphaFoldDB" id="A0A557RHR1"/>
<comment type="function">
    <text evidence="10">Participates in the translocation of lipoproteins from the inner membrane to the outer membrane. Only forms a complex with a lipoprotein if the residue after the N-terminal Cys is not an aspartate (The Asp acts as a targeting signal to indicate that the lipoprotein should stay in the inner membrane).</text>
</comment>
<dbReference type="EMBL" id="VMKP01000003">
    <property type="protein sequence ID" value="TVO64654.1"/>
    <property type="molecule type" value="Genomic_DNA"/>
</dbReference>
<dbReference type="PANTHER" id="PTHR35869">
    <property type="entry name" value="OUTER-MEMBRANE LIPOPROTEIN CARRIER PROTEIN"/>
    <property type="match status" value="1"/>
</dbReference>
<dbReference type="NCBIfam" id="TIGR00547">
    <property type="entry name" value="lolA"/>
    <property type="match status" value="1"/>
</dbReference>
<dbReference type="Pfam" id="PF03548">
    <property type="entry name" value="LolA"/>
    <property type="match status" value="1"/>
</dbReference>
<evidence type="ECO:0000256" key="7">
    <source>
        <dbReference type="ARBA" id="ARBA00022764"/>
    </source>
</evidence>
<dbReference type="RefSeq" id="WP_144348200.1">
    <property type="nucleotide sequence ID" value="NZ_VMKP01000003.1"/>
</dbReference>
<dbReference type="GO" id="GO:0030288">
    <property type="term" value="C:outer membrane-bounded periplasmic space"/>
    <property type="evidence" value="ECO:0007669"/>
    <property type="project" value="TreeGrafter"/>
</dbReference>
<keyword evidence="11" id="KW-0449">Lipoprotein</keyword>
<comment type="similarity">
    <text evidence="2 10">Belongs to the LolA family.</text>
</comment>
<keyword evidence="7 10" id="KW-0574">Periplasm</keyword>
<dbReference type="HAMAP" id="MF_00240">
    <property type="entry name" value="LolA"/>
    <property type="match status" value="1"/>
</dbReference>
<dbReference type="GO" id="GO:0044874">
    <property type="term" value="P:lipoprotein localization to outer membrane"/>
    <property type="evidence" value="ECO:0007669"/>
    <property type="project" value="UniProtKB-UniRule"/>
</dbReference>
<dbReference type="SUPFAM" id="SSF89392">
    <property type="entry name" value="Prokaryotic lipoproteins and lipoprotein localization factors"/>
    <property type="match status" value="1"/>
</dbReference>
<evidence type="ECO:0000256" key="10">
    <source>
        <dbReference type="HAMAP-Rule" id="MF_00240"/>
    </source>
</evidence>
<feature type="chain" id="PRO_5022274502" description="Outer-membrane lipoprotein carrier protein" evidence="10">
    <location>
        <begin position="30"/>
        <end position="216"/>
    </location>
</feature>
<name>A0A557RHR1_9GAMM</name>
<dbReference type="PANTHER" id="PTHR35869:SF1">
    <property type="entry name" value="OUTER-MEMBRANE LIPOPROTEIN CARRIER PROTEIN"/>
    <property type="match status" value="1"/>
</dbReference>
<keyword evidence="8 10" id="KW-0653">Protein transport</keyword>
<dbReference type="InterPro" id="IPR029046">
    <property type="entry name" value="LolA/LolB/LppX"/>
</dbReference>
<evidence type="ECO:0000256" key="6">
    <source>
        <dbReference type="ARBA" id="ARBA00022729"/>
    </source>
</evidence>
<evidence type="ECO:0000256" key="1">
    <source>
        <dbReference type="ARBA" id="ARBA00004418"/>
    </source>
</evidence>
<proteinExistence type="inferred from homology"/>
<dbReference type="GO" id="GO:0042953">
    <property type="term" value="P:lipoprotein transport"/>
    <property type="evidence" value="ECO:0007669"/>
    <property type="project" value="InterPro"/>
</dbReference>
<keyword evidence="6 10" id="KW-0732">Signal</keyword>
<keyword evidence="12" id="KW-1185">Reference proteome</keyword>
<reference evidence="11 12" key="1">
    <citation type="submission" date="2019-07" db="EMBL/GenBank/DDBJ databases">
        <title>Reclasification of Spiribacter aquaticus.</title>
        <authorList>
            <person name="Leon M.J."/>
            <person name="Sanchez-Porro C."/>
            <person name="Ventosa A."/>
        </authorList>
    </citation>
    <scope>NUCLEOTIDE SEQUENCE [LARGE SCALE GENOMIC DNA]</scope>
    <source>
        <strain evidence="11 12">SP30</strain>
    </source>
</reference>
<dbReference type="Gene3D" id="2.50.20.10">
    <property type="entry name" value="Lipoprotein localisation LolA/LolB/LppX"/>
    <property type="match status" value="1"/>
</dbReference>
<evidence type="ECO:0000256" key="2">
    <source>
        <dbReference type="ARBA" id="ARBA00007615"/>
    </source>
</evidence>
<organism evidence="11 12">
    <name type="scientific">Spiribacter aquaticus</name>
    <dbReference type="NCBI Taxonomy" id="1935996"/>
    <lineage>
        <taxon>Bacteria</taxon>
        <taxon>Pseudomonadati</taxon>
        <taxon>Pseudomonadota</taxon>
        <taxon>Gammaproteobacteria</taxon>
        <taxon>Chromatiales</taxon>
        <taxon>Ectothiorhodospiraceae</taxon>
        <taxon>Spiribacter</taxon>
    </lineage>
</organism>
<evidence type="ECO:0000313" key="11">
    <source>
        <dbReference type="EMBL" id="TVO64654.1"/>
    </source>
</evidence>
<evidence type="ECO:0000313" key="12">
    <source>
        <dbReference type="Proteomes" id="UP000316688"/>
    </source>
</evidence>
<evidence type="ECO:0000256" key="9">
    <source>
        <dbReference type="ARBA" id="ARBA00023186"/>
    </source>
</evidence>
<evidence type="ECO:0000256" key="4">
    <source>
        <dbReference type="ARBA" id="ARBA00014035"/>
    </source>
</evidence>
<protein>
    <recommendedName>
        <fullName evidence="4 10">Outer-membrane lipoprotein carrier protein</fullName>
    </recommendedName>
</protein>